<keyword evidence="2" id="KW-1185">Reference proteome</keyword>
<dbReference type="EMBL" id="JBBPCC010000009">
    <property type="protein sequence ID" value="MEK8129407.1"/>
    <property type="molecule type" value="Genomic_DNA"/>
</dbReference>
<comment type="caution">
    <text evidence="1">The sequence shown here is derived from an EMBL/GenBank/DDBJ whole genome shotgun (WGS) entry which is preliminary data.</text>
</comment>
<dbReference type="Proteomes" id="UP001469365">
    <property type="component" value="Unassembled WGS sequence"/>
</dbReference>
<proteinExistence type="predicted"/>
<gene>
    <name evidence="1" type="ORF">WMW72_15985</name>
</gene>
<evidence type="ECO:0000313" key="2">
    <source>
        <dbReference type="Proteomes" id="UP001469365"/>
    </source>
</evidence>
<protein>
    <submittedName>
        <fullName evidence="1">Uncharacterized protein</fullName>
    </submittedName>
</protein>
<evidence type="ECO:0000313" key="1">
    <source>
        <dbReference type="EMBL" id="MEK8129407.1"/>
    </source>
</evidence>
<sequence>MTEKGIAASFRSPEKALSCIPKLQALRASDLHIDQDELQLTGMVSDSAYEQALRVIREAGGSC</sequence>
<organism evidence="1 2">
    <name type="scientific">Paenibacillus filicis</name>
    <dbReference type="NCBI Taxonomy" id="669464"/>
    <lineage>
        <taxon>Bacteria</taxon>
        <taxon>Bacillati</taxon>
        <taxon>Bacillota</taxon>
        <taxon>Bacilli</taxon>
        <taxon>Bacillales</taxon>
        <taxon>Paenibacillaceae</taxon>
        <taxon>Paenibacillus</taxon>
    </lineage>
</organism>
<dbReference type="RefSeq" id="WP_341416503.1">
    <property type="nucleotide sequence ID" value="NZ_JBBPCC010000009.1"/>
</dbReference>
<reference evidence="1 2" key="1">
    <citation type="submission" date="2024-04" db="EMBL/GenBank/DDBJ databases">
        <title>draft genome sequnece of Paenibacillus filicis.</title>
        <authorList>
            <person name="Kim D.-U."/>
        </authorList>
    </citation>
    <scope>NUCLEOTIDE SEQUENCE [LARGE SCALE GENOMIC DNA]</scope>
    <source>
        <strain evidence="1 2">KACC14197</strain>
    </source>
</reference>
<accession>A0ABU9DKP4</accession>
<name>A0ABU9DKP4_9BACL</name>